<accession>A0A2H4SRB0</accession>
<dbReference type="VEuPathDB" id="FungiDB:A9K55_002112"/>
<sequence length="114" mass="12529">MFPANVSTAFLALGKVADERRTPKSATHFTEASSPDGRRTNWGCCTRSWPSFAAAGAIQTDDFWLGMRGDLGFVPTAIRYPKLSLDYVDSWLDPPSFAICHGPLRRSLSYDGVV</sequence>
<organism evidence="1 2">
    <name type="scientific">Cordyceps militaris</name>
    <name type="common">Caterpillar fungus</name>
    <name type="synonym">Clavaria militaris</name>
    <dbReference type="NCBI Taxonomy" id="73501"/>
    <lineage>
        <taxon>Eukaryota</taxon>
        <taxon>Fungi</taxon>
        <taxon>Dikarya</taxon>
        <taxon>Ascomycota</taxon>
        <taxon>Pezizomycotina</taxon>
        <taxon>Sordariomycetes</taxon>
        <taxon>Hypocreomycetidae</taxon>
        <taxon>Hypocreales</taxon>
        <taxon>Cordycipitaceae</taxon>
        <taxon>Cordyceps</taxon>
    </lineage>
</organism>
<dbReference type="EMBL" id="CP023326">
    <property type="protein sequence ID" value="ATY65645.1"/>
    <property type="molecule type" value="Genomic_DNA"/>
</dbReference>
<dbReference type="VEuPathDB" id="FungiDB:CCM_09585"/>
<evidence type="ECO:0000313" key="1">
    <source>
        <dbReference type="EMBL" id="ATY65645.1"/>
    </source>
</evidence>
<gene>
    <name evidence="1" type="ORF">A9K55_002112</name>
</gene>
<dbReference type="AlphaFoldDB" id="A0A2H4SRB0"/>
<dbReference type="Proteomes" id="UP000323067">
    <property type="component" value="Chromosome iii"/>
</dbReference>
<protein>
    <submittedName>
        <fullName evidence="1">Uncharacterized protein</fullName>
    </submittedName>
</protein>
<evidence type="ECO:0000313" key="2">
    <source>
        <dbReference type="Proteomes" id="UP000323067"/>
    </source>
</evidence>
<reference evidence="1 2" key="1">
    <citation type="journal article" date="2017" name="BMC Genomics">
        <title>Chromosome level assembly and secondary metabolite potential of the parasitic fungus Cordyceps militaris.</title>
        <authorList>
            <person name="Kramer G.J."/>
            <person name="Nodwell J.R."/>
        </authorList>
    </citation>
    <scope>NUCLEOTIDE SEQUENCE [LARGE SCALE GENOMIC DNA]</scope>
    <source>
        <strain evidence="1 2">ATCC 34164</strain>
    </source>
</reference>
<name>A0A2H4SRB0_CORMI</name>
<proteinExistence type="predicted"/>